<comment type="similarity">
    <text evidence="5">Belongs to the Fanconi anemia protein FANCD2 family.</text>
</comment>
<keyword evidence="3" id="KW-0832">Ubl conjugation</keyword>
<reference evidence="7" key="3">
    <citation type="submission" date="2025-08" db="UniProtKB">
        <authorList>
            <consortium name="Ensembl"/>
        </authorList>
    </citation>
    <scope>IDENTIFICATION</scope>
</reference>
<dbReference type="GeneTree" id="ENSGT00390000016970"/>
<dbReference type="InParanoid" id="F6R213"/>
<dbReference type="Proteomes" id="UP000008144">
    <property type="component" value="Chromosome 2"/>
</dbReference>
<evidence type="ECO:0000256" key="3">
    <source>
        <dbReference type="ARBA" id="ARBA00022843"/>
    </source>
</evidence>
<dbReference type="STRING" id="7719.ENSCINP00000018395"/>
<dbReference type="PANTHER" id="PTHR32086:SF0">
    <property type="entry name" value="FANCONI ANEMIA GROUP D2 PROTEIN"/>
    <property type="match status" value="1"/>
</dbReference>
<dbReference type="HOGENOM" id="CLU_002068_1_0_1"/>
<feature type="compositionally biased region" description="Low complexity" evidence="6">
    <location>
        <begin position="705"/>
        <end position="734"/>
    </location>
</feature>
<reference evidence="8" key="1">
    <citation type="journal article" date="2002" name="Science">
        <title>The draft genome of Ciona intestinalis: insights into chordate and vertebrate origins.</title>
        <authorList>
            <person name="Dehal P."/>
            <person name="Satou Y."/>
            <person name="Campbell R.K."/>
            <person name="Chapman J."/>
            <person name="Degnan B."/>
            <person name="De Tomaso A."/>
            <person name="Davidson B."/>
            <person name="Di Gregorio A."/>
            <person name="Gelpke M."/>
            <person name="Goodstein D.M."/>
            <person name="Harafuji N."/>
            <person name="Hastings K.E."/>
            <person name="Ho I."/>
            <person name="Hotta K."/>
            <person name="Huang W."/>
            <person name="Kawashima T."/>
            <person name="Lemaire P."/>
            <person name="Martinez D."/>
            <person name="Meinertzhagen I.A."/>
            <person name="Necula S."/>
            <person name="Nonaka M."/>
            <person name="Putnam N."/>
            <person name="Rash S."/>
            <person name="Saiga H."/>
            <person name="Satake M."/>
            <person name="Terry A."/>
            <person name="Yamada L."/>
            <person name="Wang H.G."/>
            <person name="Awazu S."/>
            <person name="Azumi K."/>
            <person name="Boore J."/>
            <person name="Branno M."/>
            <person name="Chin-Bow S."/>
            <person name="DeSantis R."/>
            <person name="Doyle S."/>
            <person name="Francino P."/>
            <person name="Keys D.N."/>
            <person name="Haga S."/>
            <person name="Hayashi H."/>
            <person name="Hino K."/>
            <person name="Imai K.S."/>
            <person name="Inaba K."/>
            <person name="Kano S."/>
            <person name="Kobayashi K."/>
            <person name="Kobayashi M."/>
            <person name="Lee B.I."/>
            <person name="Makabe K.W."/>
            <person name="Manohar C."/>
            <person name="Matassi G."/>
            <person name="Medina M."/>
            <person name="Mochizuki Y."/>
            <person name="Mount S."/>
            <person name="Morishita T."/>
            <person name="Miura S."/>
            <person name="Nakayama A."/>
            <person name="Nishizaka S."/>
            <person name="Nomoto H."/>
            <person name="Ohta F."/>
            <person name="Oishi K."/>
            <person name="Rigoutsos I."/>
            <person name="Sano M."/>
            <person name="Sasaki A."/>
            <person name="Sasakura Y."/>
            <person name="Shoguchi E."/>
            <person name="Shin-i T."/>
            <person name="Spagnuolo A."/>
            <person name="Stainier D."/>
            <person name="Suzuki M.M."/>
            <person name="Tassy O."/>
            <person name="Takatori N."/>
            <person name="Tokuoka M."/>
            <person name="Yagi K."/>
            <person name="Yoshizaki F."/>
            <person name="Wada S."/>
            <person name="Zhang C."/>
            <person name="Hyatt P.D."/>
            <person name="Larimer F."/>
            <person name="Detter C."/>
            <person name="Doggett N."/>
            <person name="Glavina T."/>
            <person name="Hawkins T."/>
            <person name="Richardson P."/>
            <person name="Lucas S."/>
            <person name="Kohara Y."/>
            <person name="Levine M."/>
            <person name="Satoh N."/>
            <person name="Rokhsar D.S."/>
        </authorList>
    </citation>
    <scope>NUCLEOTIDE SEQUENCE [LARGE SCALE GENOMIC DNA]</scope>
</reference>
<evidence type="ECO:0008006" key="9">
    <source>
        <dbReference type="Google" id="ProtNLM"/>
    </source>
</evidence>
<comment type="subcellular location">
    <subcellularLocation>
        <location evidence="1">Nucleus</location>
    </subcellularLocation>
</comment>
<dbReference type="GO" id="GO:0031573">
    <property type="term" value="P:mitotic intra-S DNA damage checkpoint signaling"/>
    <property type="evidence" value="ECO:0000318"/>
    <property type="project" value="GO_Central"/>
</dbReference>
<dbReference type="GO" id="GO:0070182">
    <property type="term" value="F:DNA polymerase binding"/>
    <property type="evidence" value="ECO:0000318"/>
    <property type="project" value="GO_Central"/>
</dbReference>
<dbReference type="GO" id="GO:0036297">
    <property type="term" value="P:interstrand cross-link repair"/>
    <property type="evidence" value="ECO:0000318"/>
    <property type="project" value="GO_Central"/>
</dbReference>
<accession>F6R213</accession>
<evidence type="ECO:0000256" key="5">
    <source>
        <dbReference type="ARBA" id="ARBA00093456"/>
    </source>
</evidence>
<dbReference type="OMA" id="QCIRGNT"/>
<dbReference type="GO" id="GO:0000793">
    <property type="term" value="C:condensed chromosome"/>
    <property type="evidence" value="ECO:0000318"/>
    <property type="project" value="GO_Central"/>
</dbReference>
<keyword evidence="2" id="KW-1017">Isopeptide bond</keyword>
<reference evidence="7" key="2">
    <citation type="journal article" date="2008" name="Genome Biol.">
        <title>Improved genome assembly and evidence-based global gene model set for the chordate Ciona intestinalis: new insight into intron and operon populations.</title>
        <authorList>
            <person name="Satou Y."/>
            <person name="Mineta K."/>
            <person name="Ogasawara M."/>
            <person name="Sasakura Y."/>
            <person name="Shoguchi E."/>
            <person name="Ueno K."/>
            <person name="Yamada L."/>
            <person name="Matsumoto J."/>
            <person name="Wasserscheid J."/>
            <person name="Dewar K."/>
            <person name="Wiley G.B."/>
            <person name="Macmil S.L."/>
            <person name="Roe B.A."/>
            <person name="Zeller R.W."/>
            <person name="Hastings K.E."/>
            <person name="Lemaire P."/>
            <person name="Lindquist E."/>
            <person name="Endo T."/>
            <person name="Hotta K."/>
            <person name="Inaba K."/>
        </authorList>
    </citation>
    <scope>NUCLEOTIDE SEQUENCE [LARGE SCALE GENOMIC DNA]</scope>
    <source>
        <strain evidence="7">wild type</strain>
    </source>
</reference>
<evidence type="ECO:0000256" key="2">
    <source>
        <dbReference type="ARBA" id="ARBA00022499"/>
    </source>
</evidence>
<dbReference type="InterPro" id="IPR029448">
    <property type="entry name" value="FANCD2"/>
</dbReference>
<evidence type="ECO:0000313" key="8">
    <source>
        <dbReference type="Proteomes" id="UP000008144"/>
    </source>
</evidence>
<dbReference type="EMBL" id="EAAA01001511">
    <property type="status" value="NOT_ANNOTATED_CDS"/>
    <property type="molecule type" value="Genomic_DNA"/>
</dbReference>
<dbReference type="GO" id="GO:0007129">
    <property type="term" value="P:homologous chromosome pairing at meiosis"/>
    <property type="evidence" value="ECO:0000318"/>
    <property type="project" value="GO_Central"/>
</dbReference>
<dbReference type="Ensembl" id="ENSCINT00000018395.3">
    <property type="protein sequence ID" value="ENSCINP00000018395.3"/>
    <property type="gene ID" value="ENSCING00000009065.3"/>
</dbReference>
<dbReference type="PANTHER" id="PTHR32086">
    <property type="entry name" value="FANCONI ANEMIA GROUP D2 PROTEIN"/>
    <property type="match status" value="1"/>
</dbReference>
<dbReference type="GO" id="GO:1990918">
    <property type="term" value="P:double-strand break repair involved in meiotic recombination"/>
    <property type="evidence" value="ECO:0000318"/>
    <property type="project" value="GO_Central"/>
</dbReference>
<evidence type="ECO:0000256" key="4">
    <source>
        <dbReference type="ARBA" id="ARBA00023242"/>
    </source>
</evidence>
<organism evidence="7 8">
    <name type="scientific">Ciona intestinalis</name>
    <name type="common">Transparent sea squirt</name>
    <name type="synonym">Ascidia intestinalis</name>
    <dbReference type="NCBI Taxonomy" id="7719"/>
    <lineage>
        <taxon>Eukaryota</taxon>
        <taxon>Metazoa</taxon>
        <taxon>Chordata</taxon>
        <taxon>Tunicata</taxon>
        <taxon>Ascidiacea</taxon>
        <taxon>Phlebobranchia</taxon>
        <taxon>Cionidae</taxon>
        <taxon>Ciona</taxon>
    </lineage>
</organism>
<feature type="region of interest" description="Disordered" evidence="6">
    <location>
        <begin position="702"/>
        <end position="734"/>
    </location>
</feature>
<proteinExistence type="inferred from homology"/>
<dbReference type="AlphaFoldDB" id="F6R213"/>
<keyword evidence="8" id="KW-1185">Reference proteome</keyword>
<evidence type="ECO:0000256" key="6">
    <source>
        <dbReference type="SAM" id="MobiDB-lite"/>
    </source>
</evidence>
<evidence type="ECO:0000313" key="7">
    <source>
        <dbReference type="Ensembl" id="ENSCINP00000018395.3"/>
    </source>
</evidence>
<dbReference type="EMBL" id="EAAA01001510">
    <property type="status" value="NOT_ANNOTATED_CDS"/>
    <property type="molecule type" value="Genomic_DNA"/>
</dbReference>
<dbReference type="Pfam" id="PF14631">
    <property type="entry name" value="FancD2"/>
    <property type="match status" value="1"/>
</dbReference>
<dbReference type="CDD" id="cd11721">
    <property type="entry name" value="FANCD2"/>
    <property type="match status" value="1"/>
</dbReference>
<feature type="region of interest" description="Disordered" evidence="6">
    <location>
        <begin position="1236"/>
        <end position="1264"/>
    </location>
</feature>
<evidence type="ECO:0000256" key="1">
    <source>
        <dbReference type="ARBA" id="ARBA00004123"/>
    </source>
</evidence>
<dbReference type="FunCoup" id="F6R213">
    <property type="interactions" value="286"/>
</dbReference>
<name>F6R213_CIOIN</name>
<sequence length="1264" mass="141471">DSLVKVLLRCEPLQSIVIEALLQKFPNYTDNENVQVKSLMHQGSVQSIVNIPRLILNQLRWVNVIHNAVSIAEHLIEMASLMQSAVTCDMICFLPDLLVSDNDHSEIATSLCNLLNSGPENITTAVFDALANLVISDSVAKDIQEIALANLTTAELKDIPIIVKYLLNLLTSCYFTKVISSLRPNIDFSVLTQSSSEEDAASSKSNITLIADVLFSAIKFHSNVFSAWISVLEKNIDKPQFNVGDLVSLFLLCDVQNTTHKKNALTLLHNKLKSGQISDKVFTSTFTTCSYILEAHFKSISKTTQGLVWNSNPQLKETGSLMYKLSLLHLEPYYKQETLGFIIEHISATNASSGNTSEADTALDVLREVAQVEVGILLPYASYISDSLTNMDIMNLSQVRKSYRILCYMAFTDSTDAYILGMKDELQMMLRKQLTNLSERYQHVGIIGCLTSLIAMSQSNKKKDSSPATDIQSLFKTLNYLLGNQAHSWSLFYDEICIACKSYGKLPGQLIKLLNKHAQEKLQLLFVTDCDQPASTSSHSLETGCRFGLSSDDKDSDVAVNLIPNAARINDQSVMLCSLFQAIASLEKMSKGSLDNIDALQCCPLVMFSSKYEEKTVFRSLNNEQATQVLDCLFASINWIREVLGIFSMECDDDAENNILPRLKNACEIQSILEYLLPTAPTYTPPCSNNNSVVHSAPKMNQTISSKSQTSSSTQKLQKTLNQTDLPTPSAAIKSPKAAKKKTAVVPPTSKVSLFSSKYIPYLRELNKEVFFLLKHPLLCNQSEAEKSVLVVSEQDHLEPQHLLFLLTDLNFKLHHRLGGFKAPRNGLERLSECPVHEVAKYAVKLVPHLCIHLEKISNHFKKKRYNRFIITHSGENLKQFEQLSKCYECLLEILVEIFDYRDIDEGSGETLLDGILNHITNKCKPKHKKPDPVVKTFIYTKQFVDTVPTFNAACTLLNILGFAPDKDVAETKCKDMAVSLSDCAVGFLQQEWSDLQSAAGSQSNHKLLATMFNLHLEPSPDVLESIETFLQNSLTQLLGGMPPDSEEAEPIEYKCINKSNYFVFYKGMMEALATFSSRILPPSNKNNSDSENSKLLINWSEVVKVLDLLIRVLKSFPMRVMLAPALKHARIIVERFIKTGIPLCEAMFRTHQDEIIALLKRIQQVTRQLQNAACHAKLSKDTMLTNHVPALRRCLESFIFRVKGIFVLHNCHEAFWLGNLKNKNLKGEVILTQAAPSDSDDDDASDVTVTHPLRDEESYSESY</sequence>
<protein>
    <recommendedName>
        <fullName evidence="9">Fanconi anemia group D2 protein</fullName>
    </recommendedName>
</protein>
<dbReference type="GO" id="GO:0005634">
    <property type="term" value="C:nucleus"/>
    <property type="evidence" value="ECO:0000318"/>
    <property type="project" value="GO_Central"/>
</dbReference>
<reference evidence="7" key="4">
    <citation type="submission" date="2025-09" db="UniProtKB">
        <authorList>
            <consortium name="Ensembl"/>
        </authorList>
    </citation>
    <scope>IDENTIFICATION</scope>
</reference>
<keyword evidence="4" id="KW-0539">Nucleus</keyword>